<dbReference type="AlphaFoldDB" id="A0AAV0M8E0"/>
<dbReference type="CDD" id="cd22751">
    <property type="entry name" value="OTU_plant_OTU9-like"/>
    <property type="match status" value="1"/>
</dbReference>
<dbReference type="InterPro" id="IPR038765">
    <property type="entry name" value="Papain-like_cys_pep_sf"/>
</dbReference>
<evidence type="ECO:0000259" key="6">
    <source>
        <dbReference type="PROSITE" id="PS50802"/>
    </source>
</evidence>
<keyword evidence="8" id="KW-1185">Reference proteome</keyword>
<evidence type="ECO:0000256" key="5">
    <source>
        <dbReference type="ARBA" id="ARBA00022801"/>
    </source>
</evidence>
<dbReference type="InterPro" id="IPR050704">
    <property type="entry name" value="Peptidase_C85-like"/>
</dbReference>
<sequence>MPFYWLYLILGVFLFWGKKRRQRFLALLFEDMIVHEQDPDVVRWGLHNLIGVFGVRKDGSCSGVTRYEADQSQVDYVREGYNKPAYSNNVESDAVIARALQEEFSRVAAAEASGRLGNGRESIVSQDWFSPSGIDHEIGQRMGVNDKPDRKGVAHCTQKEADGFSDKKVEDGDEVPISVSSSFQEAKHPSVEDEPFDLNIADEYTLDGEVGKRINEKMVPVPHLPKINGEIPTLDEEVSDHQRLLDRLKVYSLIENKVQGDGNCQFRALSDQLYRSTEHHKVVRQQVVDQLRSCPEMYEGYVPMPYSDYLNNMCKPGEWGDHVTLQAAADSYGVKIFVLTSFKDTCYIEIAPHVEKSKRIIFLSFWAEVHYNSIYPEGESFLAEENKKKKWWKQPLSN</sequence>
<proteinExistence type="inferred from homology"/>
<dbReference type="InterPro" id="IPR003323">
    <property type="entry name" value="OTU_dom"/>
</dbReference>
<dbReference type="PROSITE" id="PS50802">
    <property type="entry name" value="OTU"/>
    <property type="match status" value="1"/>
</dbReference>
<dbReference type="Pfam" id="PF02338">
    <property type="entry name" value="OTU"/>
    <property type="match status" value="1"/>
</dbReference>
<dbReference type="EMBL" id="CAMGYJ010000007">
    <property type="protein sequence ID" value="CAI0442675.1"/>
    <property type="molecule type" value="Genomic_DNA"/>
</dbReference>
<comment type="similarity">
    <text evidence="2">Belongs to the peptidase C85 family.</text>
</comment>
<evidence type="ECO:0000256" key="1">
    <source>
        <dbReference type="ARBA" id="ARBA00000707"/>
    </source>
</evidence>
<evidence type="ECO:0000256" key="4">
    <source>
        <dbReference type="ARBA" id="ARBA00022786"/>
    </source>
</evidence>
<gene>
    <name evidence="7" type="ORF">LITE_LOCUS27355</name>
</gene>
<dbReference type="PANTHER" id="PTHR12419">
    <property type="entry name" value="OTU DOMAIN CONTAINING PROTEIN"/>
    <property type="match status" value="1"/>
</dbReference>
<reference evidence="7" key="1">
    <citation type="submission" date="2022-08" db="EMBL/GenBank/DDBJ databases">
        <authorList>
            <person name="Gutierrez-Valencia J."/>
        </authorList>
    </citation>
    <scope>NUCLEOTIDE SEQUENCE</scope>
</reference>
<evidence type="ECO:0000256" key="3">
    <source>
        <dbReference type="ARBA" id="ARBA00012759"/>
    </source>
</evidence>
<dbReference type="SUPFAM" id="SSF54001">
    <property type="entry name" value="Cysteine proteinases"/>
    <property type="match status" value="1"/>
</dbReference>
<protein>
    <recommendedName>
        <fullName evidence="3">ubiquitinyl hydrolase 1</fullName>
        <ecNumber evidence="3">3.4.19.12</ecNumber>
    </recommendedName>
</protein>
<organism evidence="7 8">
    <name type="scientific">Linum tenue</name>
    <dbReference type="NCBI Taxonomy" id="586396"/>
    <lineage>
        <taxon>Eukaryota</taxon>
        <taxon>Viridiplantae</taxon>
        <taxon>Streptophyta</taxon>
        <taxon>Embryophyta</taxon>
        <taxon>Tracheophyta</taxon>
        <taxon>Spermatophyta</taxon>
        <taxon>Magnoliopsida</taxon>
        <taxon>eudicotyledons</taxon>
        <taxon>Gunneridae</taxon>
        <taxon>Pentapetalae</taxon>
        <taxon>rosids</taxon>
        <taxon>fabids</taxon>
        <taxon>Malpighiales</taxon>
        <taxon>Linaceae</taxon>
        <taxon>Linum</taxon>
    </lineage>
</organism>
<keyword evidence="4" id="KW-0833">Ubl conjugation pathway</keyword>
<dbReference type="GO" id="GO:0016579">
    <property type="term" value="P:protein deubiquitination"/>
    <property type="evidence" value="ECO:0007669"/>
    <property type="project" value="TreeGrafter"/>
</dbReference>
<dbReference type="EC" id="3.4.19.12" evidence="3"/>
<keyword evidence="5" id="KW-0378">Hydrolase</keyword>
<evidence type="ECO:0000313" key="8">
    <source>
        <dbReference type="Proteomes" id="UP001154282"/>
    </source>
</evidence>
<evidence type="ECO:0000256" key="2">
    <source>
        <dbReference type="ARBA" id="ARBA00010407"/>
    </source>
</evidence>
<comment type="catalytic activity">
    <reaction evidence="1">
        <text>Thiol-dependent hydrolysis of ester, thioester, amide, peptide and isopeptide bonds formed by the C-terminal Gly of ubiquitin (a 76-residue protein attached to proteins as an intracellular targeting signal).</text>
        <dbReference type="EC" id="3.4.19.12"/>
    </reaction>
</comment>
<evidence type="ECO:0000313" key="7">
    <source>
        <dbReference type="EMBL" id="CAI0442675.1"/>
    </source>
</evidence>
<accession>A0AAV0M8E0</accession>
<dbReference type="PANTHER" id="PTHR12419:SF111">
    <property type="entry name" value="OVARIAN TUMOR DOMAIN-CONTAINING DEUBIQUITINATING ENZYME 9"/>
    <property type="match status" value="1"/>
</dbReference>
<dbReference type="Gene3D" id="3.90.70.80">
    <property type="match status" value="1"/>
</dbReference>
<name>A0AAV0M8E0_9ROSI</name>
<feature type="domain" description="OTU" evidence="6">
    <location>
        <begin position="253"/>
        <end position="377"/>
    </location>
</feature>
<dbReference type="Proteomes" id="UP001154282">
    <property type="component" value="Unassembled WGS sequence"/>
</dbReference>
<comment type="caution">
    <text evidence="7">The sequence shown here is derived from an EMBL/GenBank/DDBJ whole genome shotgun (WGS) entry which is preliminary data.</text>
</comment>
<dbReference type="GO" id="GO:0004843">
    <property type="term" value="F:cysteine-type deubiquitinase activity"/>
    <property type="evidence" value="ECO:0007669"/>
    <property type="project" value="UniProtKB-EC"/>
</dbReference>
<dbReference type="FunFam" id="3.90.70.80:FF:000001">
    <property type="entry name" value="OTU domain-containing protein"/>
    <property type="match status" value="1"/>
</dbReference>